<dbReference type="RefSeq" id="WP_012803461.1">
    <property type="nucleotide sequence ID" value="NC_013170.1"/>
</dbReference>
<dbReference type="KEGG" id="ccu:Ccur_10850"/>
<accession>C7MPD6</accession>
<proteinExistence type="predicted"/>
<keyword evidence="3" id="KW-1185">Reference proteome</keyword>
<name>C7MPD6_CRYCD</name>
<dbReference type="STRING" id="469378.Ccur_10850"/>
<dbReference type="EMBL" id="CP001682">
    <property type="protein sequence ID" value="ACU94776.1"/>
    <property type="molecule type" value="Genomic_DNA"/>
</dbReference>
<dbReference type="AlphaFoldDB" id="C7MPD6"/>
<dbReference type="Proteomes" id="UP000000954">
    <property type="component" value="Chromosome"/>
</dbReference>
<sequence length="137" mass="14165">MAGIGDGFKNIFLAGIGAAAITGEKGKELIDALVAKGELTVEQGKELNTELKHKVDDAAAMARESALEARMMAMTPEERTAFAQKAAKIAATQNKAEAQVDVQEVASEVAPVDVDKAASEAVESSAAAKPHDTEANA</sequence>
<reference evidence="2 3" key="1">
    <citation type="journal article" date="2009" name="Stand. Genomic Sci.">
        <title>Complete genome sequence of Cryptobacterium curtum type strain (12-3).</title>
        <authorList>
            <person name="Mavrommatis K."/>
            <person name="Pukall R."/>
            <person name="Rohde C."/>
            <person name="Chen F."/>
            <person name="Sims D."/>
            <person name="Brettin T."/>
            <person name="Kuske C."/>
            <person name="Detter J.C."/>
            <person name="Han C."/>
            <person name="Lapidus A."/>
            <person name="Copeland A."/>
            <person name="Glavina Del Rio T."/>
            <person name="Nolan M."/>
            <person name="Lucas S."/>
            <person name="Tice H."/>
            <person name="Cheng J.F."/>
            <person name="Bruce D."/>
            <person name="Goodwin L."/>
            <person name="Pitluck S."/>
            <person name="Ovchinnikova G."/>
            <person name="Pati A."/>
            <person name="Ivanova N."/>
            <person name="Chen A."/>
            <person name="Palaniappan K."/>
            <person name="Chain P."/>
            <person name="D'haeseleer P."/>
            <person name="Goker M."/>
            <person name="Bristow J."/>
            <person name="Eisen J.A."/>
            <person name="Markowitz V."/>
            <person name="Hugenholtz P."/>
            <person name="Rohde M."/>
            <person name="Klenk H.P."/>
            <person name="Kyrpides N.C."/>
        </authorList>
    </citation>
    <scope>NUCLEOTIDE SEQUENCE [LARGE SCALE GENOMIC DNA]</scope>
    <source>
        <strain evidence="3">ATCC 700683 / DSM 15641 / 12-3</strain>
    </source>
</reference>
<dbReference type="OrthoDB" id="2134917at2"/>
<evidence type="ECO:0000256" key="1">
    <source>
        <dbReference type="SAM" id="MobiDB-lite"/>
    </source>
</evidence>
<evidence type="ECO:0000313" key="3">
    <source>
        <dbReference type="Proteomes" id="UP000000954"/>
    </source>
</evidence>
<evidence type="ECO:0008006" key="4">
    <source>
        <dbReference type="Google" id="ProtNLM"/>
    </source>
</evidence>
<feature type="compositionally biased region" description="Low complexity" evidence="1">
    <location>
        <begin position="119"/>
        <end position="128"/>
    </location>
</feature>
<dbReference type="eggNOG" id="COG3937">
    <property type="taxonomic scope" value="Bacteria"/>
</dbReference>
<protein>
    <recommendedName>
        <fullName evidence="4">Polyhydroxyalkanoate synthesis regulator phasin</fullName>
    </recommendedName>
</protein>
<evidence type="ECO:0000313" key="2">
    <source>
        <dbReference type="EMBL" id="ACU94776.1"/>
    </source>
</evidence>
<dbReference type="HOGENOM" id="CLU_131526_0_1_11"/>
<feature type="region of interest" description="Disordered" evidence="1">
    <location>
        <begin position="110"/>
        <end position="137"/>
    </location>
</feature>
<gene>
    <name evidence="2" type="ordered locus">Ccur_10850</name>
</gene>
<organism evidence="2 3">
    <name type="scientific">Cryptobacterium curtum (strain ATCC 700683 / DSM 15641 / CCUG 43107 / 12-3)</name>
    <dbReference type="NCBI Taxonomy" id="469378"/>
    <lineage>
        <taxon>Bacteria</taxon>
        <taxon>Bacillati</taxon>
        <taxon>Actinomycetota</taxon>
        <taxon>Coriobacteriia</taxon>
        <taxon>Eggerthellales</taxon>
        <taxon>Eggerthellaceae</taxon>
        <taxon>Cryptobacterium</taxon>
    </lineage>
</organism>